<proteinExistence type="inferred from homology"/>
<protein>
    <submittedName>
        <fullName evidence="14">Alpha-galactosidase</fullName>
    </submittedName>
</protein>
<dbReference type="InterPro" id="IPR022616">
    <property type="entry name" value="Glyco_hydro_4_C"/>
</dbReference>
<evidence type="ECO:0000313" key="15">
    <source>
        <dbReference type="Proteomes" id="UP000236959"/>
    </source>
</evidence>
<feature type="binding site" evidence="10">
    <location>
        <position position="214"/>
    </location>
    <ligand>
        <name>Mn(2+)</name>
        <dbReference type="ChEBI" id="CHEBI:29035"/>
    </ligand>
</feature>
<keyword evidence="10" id="KW-0170">Cobalt</keyword>
<dbReference type="RefSeq" id="WP_103225489.1">
    <property type="nucleotide sequence ID" value="NZ_PPCN01000020.1"/>
</dbReference>
<evidence type="ECO:0000256" key="12">
    <source>
        <dbReference type="RuleBase" id="RU361152"/>
    </source>
</evidence>
<dbReference type="PANTHER" id="PTHR32092">
    <property type="entry name" value="6-PHOSPHO-BETA-GLUCOSIDASE-RELATED"/>
    <property type="match status" value="1"/>
</dbReference>
<organism evidence="14 15">
    <name type="scientific">Roseibium marinum</name>
    <dbReference type="NCBI Taxonomy" id="281252"/>
    <lineage>
        <taxon>Bacteria</taxon>
        <taxon>Pseudomonadati</taxon>
        <taxon>Pseudomonadota</taxon>
        <taxon>Alphaproteobacteria</taxon>
        <taxon>Hyphomicrobiales</taxon>
        <taxon>Stappiaceae</taxon>
        <taxon>Roseibium</taxon>
    </lineage>
</organism>
<comment type="cofactor">
    <cofactor evidence="12">
        <name>NAD(+)</name>
        <dbReference type="ChEBI" id="CHEBI:57540"/>
    </cofactor>
    <text evidence="12">Binds 1 NAD(+) per subunit.</text>
</comment>
<feature type="site" description="Increases basicity of active site Tyr" evidence="11">
    <location>
        <position position="117"/>
    </location>
</feature>
<dbReference type="SUPFAM" id="SSF51735">
    <property type="entry name" value="NAD(P)-binding Rossmann-fold domains"/>
    <property type="match status" value="1"/>
</dbReference>
<sequence>MKYSEYGTPVKIAYIGGGSLNWALNLMSDLAHDTRLAAEVRLFDIDRAAADRNERIGARFAGVSRGTPARYRTVARIEDALDQADVVVISILPGRFADMANDIEIPAGYGIPQAVGDTVGPGGFVRALRAVPIFLEIGKAIRDHAPNAFVCNLTNPMSVLTGALYRTFPDIKCWGECHEVTKIRKLAAWIANREAGETRWDFRDIDVNVLGINHFTFVDRITLADRDLMPAYRKFAADHADAGWREREPAPDDEHARYFEDRNRVKFDLLNRFGIAAAAGDRHLAEFLPAGDYLKSHAAWGFTLTPVDFRIRYQEQKRARAEDLASAKAEPRAVRSDEALIDQIAALMGQGKHVSNVNLPNRGQLEGLDLDAIVETNAVFLEGEITPINAGGLPPELEKIVLDHSRRQMGLLTALAEGNYRSLAPLFCSDPLVRDLTERDAHAMFQEMISSTAHLLPSRLAAEAA</sequence>
<dbReference type="Pfam" id="PF02056">
    <property type="entry name" value="Glyco_hydro_4"/>
    <property type="match status" value="1"/>
</dbReference>
<dbReference type="OrthoDB" id="9767022at2"/>
<evidence type="ECO:0000256" key="4">
    <source>
        <dbReference type="ARBA" id="ARBA00022801"/>
    </source>
</evidence>
<evidence type="ECO:0000256" key="3">
    <source>
        <dbReference type="ARBA" id="ARBA00022723"/>
    </source>
</evidence>
<dbReference type="GO" id="GO:0005975">
    <property type="term" value="P:carbohydrate metabolic process"/>
    <property type="evidence" value="ECO:0007669"/>
    <property type="project" value="InterPro"/>
</dbReference>
<keyword evidence="3 10" id="KW-0479">Metal-binding</keyword>
<dbReference type="Gene3D" id="3.90.1820.10">
    <property type="entry name" value="AglA-like glucosidase"/>
    <property type="match status" value="1"/>
</dbReference>
<feature type="domain" description="Glycosyl hydrolase family 4 C-terminal" evidence="13">
    <location>
        <begin position="209"/>
        <end position="433"/>
    </location>
</feature>
<accession>A0A2S3UJK8</accession>
<evidence type="ECO:0000256" key="9">
    <source>
        <dbReference type="PIRSR" id="PIRSR601088-2"/>
    </source>
</evidence>
<evidence type="ECO:0000259" key="13">
    <source>
        <dbReference type="Pfam" id="PF11975"/>
    </source>
</evidence>
<comment type="similarity">
    <text evidence="2 12">Belongs to the glycosyl hydrolase 4 family.</text>
</comment>
<keyword evidence="8 12" id="KW-0326">Glycosidase</keyword>
<dbReference type="AlphaFoldDB" id="A0A2S3UJK8"/>
<comment type="caution">
    <text evidence="14">The sequence shown here is derived from an EMBL/GenBank/DDBJ whole genome shotgun (WGS) entry which is preliminary data.</text>
</comment>
<keyword evidence="10" id="KW-0408">Iron</keyword>
<evidence type="ECO:0000313" key="14">
    <source>
        <dbReference type="EMBL" id="POF27877.1"/>
    </source>
</evidence>
<feature type="binding site" evidence="10">
    <location>
        <position position="177"/>
    </location>
    <ligand>
        <name>Mn(2+)</name>
        <dbReference type="ChEBI" id="CHEBI:29035"/>
    </ligand>
</feature>
<keyword evidence="7" id="KW-0119">Carbohydrate metabolism</keyword>
<gene>
    <name evidence="14" type="ORF">CLV41_12037</name>
</gene>
<evidence type="ECO:0000256" key="2">
    <source>
        <dbReference type="ARBA" id="ARBA00010141"/>
    </source>
</evidence>
<evidence type="ECO:0000256" key="10">
    <source>
        <dbReference type="PIRSR" id="PIRSR601088-3"/>
    </source>
</evidence>
<dbReference type="PANTHER" id="PTHR32092:SF2">
    <property type="entry name" value="ALPHA-GALACTURONIDASE"/>
    <property type="match status" value="1"/>
</dbReference>
<dbReference type="InterPro" id="IPR015955">
    <property type="entry name" value="Lactate_DH/Glyco_Ohase_4_C"/>
</dbReference>
<name>A0A2S3UJK8_9HYPH</name>
<dbReference type="GO" id="GO:0016616">
    <property type="term" value="F:oxidoreductase activity, acting on the CH-OH group of donors, NAD or NADP as acceptor"/>
    <property type="evidence" value="ECO:0007669"/>
    <property type="project" value="InterPro"/>
</dbReference>
<evidence type="ECO:0000256" key="5">
    <source>
        <dbReference type="ARBA" id="ARBA00023027"/>
    </source>
</evidence>
<evidence type="ECO:0000256" key="1">
    <source>
        <dbReference type="ARBA" id="ARBA00001936"/>
    </source>
</evidence>
<dbReference type="Pfam" id="PF11975">
    <property type="entry name" value="Glyco_hydro_4C"/>
    <property type="match status" value="1"/>
</dbReference>
<evidence type="ECO:0000256" key="11">
    <source>
        <dbReference type="PIRSR" id="PIRSR601088-4"/>
    </source>
</evidence>
<dbReference type="PRINTS" id="PR00732">
    <property type="entry name" value="GLHYDRLASE4"/>
</dbReference>
<reference evidence="14 15" key="1">
    <citation type="submission" date="2018-01" db="EMBL/GenBank/DDBJ databases">
        <title>Genomic Encyclopedia of Archaeal and Bacterial Type Strains, Phase II (KMG-II): from individual species to whole genera.</title>
        <authorList>
            <person name="Goeker M."/>
        </authorList>
    </citation>
    <scope>NUCLEOTIDE SEQUENCE [LARGE SCALE GENOMIC DNA]</scope>
    <source>
        <strain evidence="14 15">DSM 17023</strain>
    </source>
</reference>
<dbReference type="GO" id="GO:0046872">
    <property type="term" value="F:metal ion binding"/>
    <property type="evidence" value="ECO:0007669"/>
    <property type="project" value="UniProtKB-KW"/>
</dbReference>
<dbReference type="SUPFAM" id="SSF56327">
    <property type="entry name" value="LDH C-terminal domain-like"/>
    <property type="match status" value="1"/>
</dbReference>
<evidence type="ECO:0000256" key="7">
    <source>
        <dbReference type="ARBA" id="ARBA00023277"/>
    </source>
</evidence>
<dbReference type="InterPro" id="IPR001088">
    <property type="entry name" value="Glyco_hydro_4"/>
</dbReference>
<evidence type="ECO:0000256" key="6">
    <source>
        <dbReference type="ARBA" id="ARBA00023211"/>
    </source>
</evidence>
<keyword evidence="5 12" id="KW-0520">NAD</keyword>
<comment type="cofactor">
    <cofactor evidence="1">
        <name>Mn(2+)</name>
        <dbReference type="ChEBI" id="CHEBI:29035"/>
    </cofactor>
</comment>
<dbReference type="InterPro" id="IPR053715">
    <property type="entry name" value="GH4_Enzyme_sf"/>
</dbReference>
<keyword evidence="10" id="KW-0533">Nickel</keyword>
<keyword evidence="4 12" id="KW-0378">Hydrolase</keyword>
<dbReference type="Proteomes" id="UP000236959">
    <property type="component" value="Unassembled WGS sequence"/>
</dbReference>
<evidence type="ECO:0000256" key="8">
    <source>
        <dbReference type="ARBA" id="ARBA00023295"/>
    </source>
</evidence>
<keyword evidence="15" id="KW-1185">Reference proteome</keyword>
<dbReference type="EMBL" id="PPCN01000020">
    <property type="protein sequence ID" value="POF27877.1"/>
    <property type="molecule type" value="Genomic_DNA"/>
</dbReference>
<keyword evidence="6 10" id="KW-0464">Manganese</keyword>
<dbReference type="InterPro" id="IPR036291">
    <property type="entry name" value="NAD(P)-bd_dom_sf"/>
</dbReference>
<dbReference type="GO" id="GO:0004553">
    <property type="term" value="F:hydrolase activity, hydrolyzing O-glycosyl compounds"/>
    <property type="evidence" value="ECO:0007669"/>
    <property type="project" value="InterPro"/>
</dbReference>
<feature type="binding site" evidence="9">
    <location>
        <position position="155"/>
    </location>
    <ligand>
        <name>substrate</name>
    </ligand>
</feature>